<sequence length="546" mass="59900">MKRPVVIERTSQPAWAVDNPYLEILKGRFFSQSNQVDWNELPRRVQRLFLSVERRHAPEGEAQRTSAQILELLQDGAFLPNSPVMMNSEREDEVNLFACHVLAPPVGIDELEVAKIIHDGCGGIGYDLTALPDPITLTQMIEQQTAVLNPTRKRKAHSAVTLSVDHPQFRSFIELGDRLSITHTNVELDESFFLKLEAGDPHTAERWDLICNSITETGKPAIAFGEHKATRSPNGERLILNVCGESLLRENESSLIGSLNLSRFVSAKTFDTDRFVNAVHLGVRCLDNFHDLQRHASDVVAQRCAQSRKIGLGVMGYADALLLLGLRYGSPEALAFARTIMTLLSENARTASERLASERGACDPQLQLQDGSLPRRNAALMAVAANGTLSLLANATGGIEPVFSYLIRQEVEGVVVHQLQPTLRHLLQEQGFDESALAEVVEKLLRGTQAYNLDLIPLQIRNTLVRAHDLTTAEHIETQATFQGFIDGGISKTINLPFCSTRSDIANAILRARASGCVGVSLYRDGSVAGQPSQGPRMQPGTAAIA</sequence>
<organism evidence="6 7">
    <name type="scientific">Paraburkholderia steynii</name>
    <dbReference type="NCBI Taxonomy" id="1245441"/>
    <lineage>
        <taxon>Bacteria</taxon>
        <taxon>Pseudomonadati</taxon>
        <taxon>Pseudomonadota</taxon>
        <taxon>Betaproteobacteria</taxon>
        <taxon>Burkholderiales</taxon>
        <taxon>Burkholderiaceae</taxon>
        <taxon>Paraburkholderia</taxon>
    </lineage>
</organism>
<accession>A0A7Z7B5T2</accession>
<dbReference type="PRINTS" id="PR01183">
    <property type="entry name" value="RIBORDTASEM1"/>
</dbReference>
<dbReference type="InterPro" id="IPR000788">
    <property type="entry name" value="RNR_lg_C"/>
</dbReference>
<dbReference type="PANTHER" id="PTHR43371">
    <property type="entry name" value="VITAMIN B12-DEPENDENT RIBONUCLEOTIDE REDUCTASE"/>
    <property type="match status" value="1"/>
</dbReference>
<dbReference type="EMBL" id="FNDI01000005">
    <property type="protein sequence ID" value="SDH55994.1"/>
    <property type="molecule type" value="Genomic_DNA"/>
</dbReference>
<dbReference type="RefSeq" id="WP_091778079.1">
    <property type="nucleotide sequence ID" value="NZ_FNDI01000005.1"/>
</dbReference>
<keyword evidence="3" id="KW-0560">Oxidoreductase</keyword>
<protein>
    <submittedName>
        <fullName evidence="6">Ribonucleoside-diphosphate reductase class II</fullName>
    </submittedName>
</protein>
<evidence type="ECO:0000313" key="7">
    <source>
        <dbReference type="Proteomes" id="UP000198900"/>
    </source>
</evidence>
<proteinExistence type="predicted"/>
<dbReference type="PANTHER" id="PTHR43371:SF1">
    <property type="entry name" value="RIBONUCLEOSIDE-DIPHOSPHATE REDUCTASE"/>
    <property type="match status" value="1"/>
</dbReference>
<feature type="domain" description="Ribonucleotide reductase large subunit C-terminal" evidence="5">
    <location>
        <begin position="207"/>
        <end position="362"/>
    </location>
</feature>
<evidence type="ECO:0000259" key="5">
    <source>
        <dbReference type="Pfam" id="PF02867"/>
    </source>
</evidence>
<dbReference type="Proteomes" id="UP000198900">
    <property type="component" value="Unassembled WGS sequence"/>
</dbReference>
<dbReference type="SUPFAM" id="SSF51998">
    <property type="entry name" value="PFL-like glycyl radical enzymes"/>
    <property type="match status" value="1"/>
</dbReference>
<reference evidence="6" key="1">
    <citation type="submission" date="2016-10" db="EMBL/GenBank/DDBJ databases">
        <authorList>
            <person name="Varghese N."/>
            <person name="Submissions S."/>
        </authorList>
    </citation>
    <scope>NUCLEOTIDE SEQUENCE [LARGE SCALE GENOMIC DNA]</scope>
    <source>
        <strain evidence="6">YR281</strain>
    </source>
</reference>
<evidence type="ECO:0000256" key="4">
    <source>
        <dbReference type="ARBA" id="ARBA00023285"/>
    </source>
</evidence>
<keyword evidence="7" id="KW-1185">Reference proteome</keyword>
<keyword evidence="2" id="KW-0846">Cobalamin</keyword>
<evidence type="ECO:0000313" key="6">
    <source>
        <dbReference type="EMBL" id="SDH55994.1"/>
    </source>
</evidence>
<gene>
    <name evidence="6" type="ORF">SAMN04487926_105297</name>
</gene>
<comment type="caution">
    <text evidence="6">The sequence shown here is derived from an EMBL/GenBank/DDBJ whole genome shotgun (WGS) entry which is preliminary data.</text>
</comment>
<dbReference type="Pfam" id="PF02867">
    <property type="entry name" value="Ribonuc_red_lgC"/>
    <property type="match status" value="2"/>
</dbReference>
<keyword evidence="4" id="KW-0170">Cobalt</keyword>
<comment type="cofactor">
    <cofactor evidence="1">
        <name>adenosylcob(III)alamin</name>
        <dbReference type="ChEBI" id="CHEBI:18408"/>
    </cofactor>
</comment>
<name>A0A7Z7B5T2_9BURK</name>
<dbReference type="GO" id="GO:0004748">
    <property type="term" value="F:ribonucleoside-diphosphate reductase activity, thioredoxin disulfide as acceptor"/>
    <property type="evidence" value="ECO:0007669"/>
    <property type="project" value="TreeGrafter"/>
</dbReference>
<dbReference type="GO" id="GO:0031419">
    <property type="term" value="F:cobalamin binding"/>
    <property type="evidence" value="ECO:0007669"/>
    <property type="project" value="UniProtKB-KW"/>
</dbReference>
<dbReference type="Gene3D" id="3.20.70.20">
    <property type="match status" value="1"/>
</dbReference>
<evidence type="ECO:0000256" key="2">
    <source>
        <dbReference type="ARBA" id="ARBA00022628"/>
    </source>
</evidence>
<dbReference type="AlphaFoldDB" id="A0A7Z7B5T2"/>
<feature type="domain" description="Ribonucleotide reductase large subunit C-terminal" evidence="5">
    <location>
        <begin position="376"/>
        <end position="523"/>
    </location>
</feature>
<dbReference type="InterPro" id="IPR050862">
    <property type="entry name" value="RdRp_reductase_class-2"/>
</dbReference>
<evidence type="ECO:0000256" key="1">
    <source>
        <dbReference type="ARBA" id="ARBA00001922"/>
    </source>
</evidence>
<evidence type="ECO:0000256" key="3">
    <source>
        <dbReference type="ARBA" id="ARBA00023002"/>
    </source>
</evidence>